<dbReference type="SUPFAM" id="SSF53335">
    <property type="entry name" value="S-adenosyl-L-methionine-dependent methyltransferases"/>
    <property type="match status" value="1"/>
</dbReference>
<reference evidence="2" key="1">
    <citation type="journal article" date="2019" name="Int. J. Syst. Evol. Microbiol.">
        <title>The Global Catalogue of Microorganisms (GCM) 10K type strain sequencing project: providing services to taxonomists for standard genome sequencing and annotation.</title>
        <authorList>
            <consortium name="The Broad Institute Genomics Platform"/>
            <consortium name="The Broad Institute Genome Sequencing Center for Infectious Disease"/>
            <person name="Wu L."/>
            <person name="Ma J."/>
        </authorList>
    </citation>
    <scope>NUCLEOTIDE SEQUENCE [LARGE SCALE GENOMIC DNA]</scope>
    <source>
        <strain evidence="2">CECT 7297</strain>
    </source>
</reference>
<dbReference type="EC" id="2.1.1.64" evidence="1"/>
<dbReference type="InterPro" id="IPR029063">
    <property type="entry name" value="SAM-dependent_MTases_sf"/>
</dbReference>
<sequence length="231" mass="25055">MALDPEDPIAQSWTTNADAWTQAVRDGSIESRERVTNQAIVDSVLQHNPATVLDLGCGEGWLVRALAGQGVRATGVDGSPGLVDAARAAGGGDFVEGSYQDLVDCTGLVGGPFDVIVANFALLQEHLSTLLNALHDLLKPQGRLIIQTVNPAGVDRPDQEGWREEDFRNFPGSWQAMPWYYRSLDGWRRLLGDCGYRVANIHAPVHPDSRQPLSLILTAQAREHGSDPLRG</sequence>
<dbReference type="Pfam" id="PF13489">
    <property type="entry name" value="Methyltransf_23"/>
    <property type="match status" value="1"/>
</dbReference>
<gene>
    <name evidence="1" type="ORF">ACFOZ5_01900</name>
</gene>
<dbReference type="PANTHER" id="PTHR43861:SF1">
    <property type="entry name" value="TRANS-ACONITATE 2-METHYLTRANSFERASE"/>
    <property type="match status" value="1"/>
</dbReference>
<dbReference type="GO" id="GO:0061542">
    <property type="term" value="F:3-demethylubiquinol 3-O-methyltransferase activity"/>
    <property type="evidence" value="ECO:0007669"/>
    <property type="project" value="UniProtKB-EC"/>
</dbReference>
<evidence type="ECO:0000313" key="2">
    <source>
        <dbReference type="Proteomes" id="UP001595798"/>
    </source>
</evidence>
<keyword evidence="1" id="KW-0489">Methyltransferase</keyword>
<dbReference type="Gene3D" id="3.40.50.150">
    <property type="entry name" value="Vaccinia Virus protein VP39"/>
    <property type="match status" value="1"/>
</dbReference>
<dbReference type="EMBL" id="JBHSDI010000001">
    <property type="protein sequence ID" value="MFC4257779.1"/>
    <property type="molecule type" value="Genomic_DNA"/>
</dbReference>
<organism evidence="1 2">
    <name type="scientific">Marinobacter lacisalsi</name>
    <dbReference type="NCBI Taxonomy" id="475979"/>
    <lineage>
        <taxon>Bacteria</taxon>
        <taxon>Pseudomonadati</taxon>
        <taxon>Pseudomonadota</taxon>
        <taxon>Gammaproteobacteria</taxon>
        <taxon>Pseudomonadales</taxon>
        <taxon>Marinobacteraceae</taxon>
        <taxon>Marinobacter</taxon>
    </lineage>
</organism>
<comment type="caution">
    <text evidence="1">The sequence shown here is derived from an EMBL/GenBank/DDBJ whole genome shotgun (WGS) entry which is preliminary data.</text>
</comment>
<protein>
    <submittedName>
        <fullName evidence="1">Class I SAM-dependent methyltransferase</fullName>
        <ecNumber evidence="1">2.1.1.222</ecNumber>
        <ecNumber evidence="1">2.1.1.64</ecNumber>
    </submittedName>
</protein>
<keyword evidence="1" id="KW-0808">Transferase</keyword>
<dbReference type="EC" id="2.1.1.222" evidence="1"/>
<dbReference type="RefSeq" id="WP_379885033.1">
    <property type="nucleotide sequence ID" value="NZ_JBHSDI010000001.1"/>
</dbReference>
<dbReference type="PANTHER" id="PTHR43861">
    <property type="entry name" value="TRANS-ACONITATE 2-METHYLTRANSFERASE-RELATED"/>
    <property type="match status" value="1"/>
</dbReference>
<proteinExistence type="predicted"/>
<evidence type="ECO:0000313" key="1">
    <source>
        <dbReference type="EMBL" id="MFC4257779.1"/>
    </source>
</evidence>
<keyword evidence="2" id="KW-1185">Reference proteome</keyword>
<name>A0ABV8QEL1_9GAMM</name>
<dbReference type="CDD" id="cd02440">
    <property type="entry name" value="AdoMet_MTases"/>
    <property type="match status" value="1"/>
</dbReference>
<dbReference type="GO" id="GO:0102208">
    <property type="term" value="F:2-polyprenyl-6-hydroxyphenol methylase activity"/>
    <property type="evidence" value="ECO:0007669"/>
    <property type="project" value="UniProtKB-EC"/>
</dbReference>
<dbReference type="GO" id="GO:0032259">
    <property type="term" value="P:methylation"/>
    <property type="evidence" value="ECO:0007669"/>
    <property type="project" value="UniProtKB-KW"/>
</dbReference>
<accession>A0ABV8QEL1</accession>
<dbReference type="Proteomes" id="UP001595798">
    <property type="component" value="Unassembled WGS sequence"/>
</dbReference>